<evidence type="ECO:0000313" key="1">
    <source>
        <dbReference type="EMBL" id="SFU02569.1"/>
    </source>
</evidence>
<dbReference type="eggNOG" id="ENOG502Z8NV">
    <property type="taxonomic scope" value="Bacteria"/>
</dbReference>
<organism evidence="1 2">
    <name type="scientific">Sedimentitalea nanhaiensis</name>
    <dbReference type="NCBI Taxonomy" id="999627"/>
    <lineage>
        <taxon>Bacteria</taxon>
        <taxon>Pseudomonadati</taxon>
        <taxon>Pseudomonadota</taxon>
        <taxon>Alphaproteobacteria</taxon>
        <taxon>Rhodobacterales</taxon>
        <taxon>Paracoccaceae</taxon>
        <taxon>Sedimentitalea</taxon>
    </lineage>
</organism>
<protein>
    <submittedName>
        <fullName evidence="1">Uncharacterized protein</fullName>
    </submittedName>
</protein>
<proteinExistence type="predicted"/>
<sequence>MNQGSDSDAFYCTLPRIASFGAMSDPDSYTPLPDGWAIGTADIVGSTGHIAAGRYKTVNMIGAAVISSQINASDGQAFPYVFGGDGTTFACGPGQAARSARILGVMKRWAAEEFGMELRVAQVPLADIRAAGHDVSVARFQAASGVDYAMFGGGGLSWSEARMKQGAFGIPAAAPGAVPDLTGLSCRWSNAKAQNGTILSVVVEPAPGAAPRAFANVARQVVAVAEQLRRAGHPVPPEGPRLRWPPPGLTLEAHASRGRMSLVRRKMQLLRDTLIAWVFFKTGLKAGEFDPVHYAATVSSNADYRKFDDGLKMTLDCDAVTQRRIEQILERARRDGILQFGLFAQDEALITCFVPSITQDNHIHLIDGASGGYTRAAAQIKGAAI</sequence>
<evidence type="ECO:0000313" key="2">
    <source>
        <dbReference type="Proteomes" id="UP000182466"/>
    </source>
</evidence>
<keyword evidence="2" id="KW-1185">Reference proteome</keyword>
<dbReference type="AlphaFoldDB" id="A0A1I7CT47"/>
<dbReference type="RefSeq" id="WP_027262831.1">
    <property type="nucleotide sequence ID" value="NZ_FPAW01000019.1"/>
</dbReference>
<dbReference type="InterPro" id="IPR021445">
    <property type="entry name" value="DUF3095"/>
</dbReference>
<dbReference type="EMBL" id="FPAW01000019">
    <property type="protein sequence ID" value="SFU02569.1"/>
    <property type="molecule type" value="Genomic_DNA"/>
</dbReference>
<name>A0A1I7CT47_9RHOB</name>
<dbReference type="Pfam" id="PF11294">
    <property type="entry name" value="DUF3095"/>
    <property type="match status" value="1"/>
</dbReference>
<dbReference type="Proteomes" id="UP000182466">
    <property type="component" value="Unassembled WGS sequence"/>
</dbReference>
<gene>
    <name evidence="1" type="ORF">SAMN05216236_11960</name>
</gene>
<reference evidence="1 2" key="1">
    <citation type="submission" date="2016-10" db="EMBL/GenBank/DDBJ databases">
        <authorList>
            <person name="de Groot N.N."/>
        </authorList>
    </citation>
    <scope>NUCLEOTIDE SEQUENCE [LARGE SCALE GENOMIC DNA]</scope>
    <source>
        <strain evidence="1 2">CGMCC 1.10959</strain>
    </source>
</reference>
<dbReference type="OrthoDB" id="5342145at2"/>
<dbReference type="STRING" id="999627.SAMN05216236_11960"/>
<accession>A0A1I7CT47</accession>